<feature type="domain" description="Alcohol dehydrogenase-like C-terminal" evidence="2">
    <location>
        <begin position="208"/>
        <end position="299"/>
    </location>
</feature>
<reference evidence="5" key="1">
    <citation type="submission" date="2013-08" db="EMBL/GenBank/DDBJ databases">
        <title>Intrasporangium oryzae NRRL B-24470.</title>
        <authorList>
            <person name="Liu H."/>
            <person name="Wang G."/>
        </authorList>
    </citation>
    <scope>NUCLEOTIDE SEQUENCE [LARGE SCALE GENOMIC DNA]</scope>
    <source>
        <strain evidence="5">Q5-1</strain>
    </source>
</reference>
<dbReference type="Gene3D" id="3.90.180.10">
    <property type="entry name" value="Medium-chain alcohol dehydrogenases, catalytic domain"/>
    <property type="match status" value="1"/>
</dbReference>
<dbReference type="Proteomes" id="UP000019494">
    <property type="component" value="Unassembled WGS sequence"/>
</dbReference>
<evidence type="ECO:0000259" key="3">
    <source>
        <dbReference type="Pfam" id="PF26370"/>
    </source>
</evidence>
<dbReference type="PATRIC" id="fig|584657.3.peg.166"/>
<dbReference type="SUPFAM" id="SSF50129">
    <property type="entry name" value="GroES-like"/>
    <property type="match status" value="1"/>
</dbReference>
<dbReference type="SUPFAM" id="SSF51735">
    <property type="entry name" value="NAD(P)-binding Rossmann-fold domains"/>
    <property type="match status" value="1"/>
</dbReference>
<sequence length="389" mass="39486">MGLHRVLEPRGEAVTLPQAARRLDASPEIGADEVRLRVETLNLDAASYRQLAEKHTVDGRVDGDAVRAEVLGIIAERGKMQNPVTGSGGMLIGTVDEVGPDSPLGLAVGDRVATLVSLSLTPLAVTDGLARWDGRSEQVPAEGHAILFGRSIAAPLPDDLDPRLALMVMDVCGAPALVARVVDEYVKGYAAHEGPPTVLVLGGAGKSGSLSLAAARRAGAGRVIGVVPTERERDVLEPTGLADEVVLADARSPLGLSTAVEAAGGPADVTVVCVDVPGCEQPAILSTAPGGTVIFFSMATNFAAAALGAEGLAADVRMLVGNGYVPGHAAYALDLVRNEPAVRALFESRLEPHAATPANGPLGVERVGTPSSSTPNGPFGAAGGEGSGA</sequence>
<keyword evidence="5" id="KW-1185">Reference proteome</keyword>
<name>W9GNN0_9MICO</name>
<evidence type="ECO:0000259" key="2">
    <source>
        <dbReference type="Pfam" id="PF00107"/>
    </source>
</evidence>
<feature type="domain" description="L-erythro-3,5-diaminohexanoate dehydrogenase N-terminal" evidence="3">
    <location>
        <begin position="4"/>
        <end position="157"/>
    </location>
</feature>
<evidence type="ECO:0000256" key="1">
    <source>
        <dbReference type="SAM" id="MobiDB-lite"/>
    </source>
</evidence>
<dbReference type="Pfam" id="PF26370">
    <property type="entry name" value="KDD_N"/>
    <property type="match status" value="1"/>
</dbReference>
<dbReference type="AlphaFoldDB" id="W9GNN0"/>
<gene>
    <name evidence="4" type="ORF">N864_19740</name>
</gene>
<dbReference type="InterPro" id="IPR013149">
    <property type="entry name" value="ADH-like_C"/>
</dbReference>
<evidence type="ECO:0000313" key="5">
    <source>
        <dbReference type="Proteomes" id="UP000019494"/>
    </source>
</evidence>
<dbReference type="Pfam" id="PF00107">
    <property type="entry name" value="ADH_zinc_N"/>
    <property type="match status" value="1"/>
</dbReference>
<dbReference type="InterPro" id="IPR058932">
    <property type="entry name" value="KDD_N"/>
</dbReference>
<organism evidence="4 5">
    <name type="scientific">Intrasporangium chromatireducens Q5-1</name>
    <dbReference type="NCBI Taxonomy" id="584657"/>
    <lineage>
        <taxon>Bacteria</taxon>
        <taxon>Bacillati</taxon>
        <taxon>Actinomycetota</taxon>
        <taxon>Actinomycetes</taxon>
        <taxon>Micrococcales</taxon>
        <taxon>Intrasporangiaceae</taxon>
        <taxon>Intrasporangium</taxon>
    </lineage>
</organism>
<accession>W9GNN0</accession>
<evidence type="ECO:0000313" key="4">
    <source>
        <dbReference type="EMBL" id="EWT07881.1"/>
    </source>
</evidence>
<dbReference type="EMBL" id="AWQS01000003">
    <property type="protein sequence ID" value="EWT07881.1"/>
    <property type="molecule type" value="Genomic_DNA"/>
</dbReference>
<dbReference type="InterPro" id="IPR011032">
    <property type="entry name" value="GroES-like_sf"/>
</dbReference>
<comment type="caution">
    <text evidence="4">The sequence shown here is derived from an EMBL/GenBank/DDBJ whole genome shotgun (WGS) entry which is preliminary data.</text>
</comment>
<proteinExistence type="predicted"/>
<feature type="compositionally biased region" description="Gly residues" evidence="1">
    <location>
        <begin position="380"/>
        <end position="389"/>
    </location>
</feature>
<feature type="region of interest" description="Disordered" evidence="1">
    <location>
        <begin position="355"/>
        <end position="389"/>
    </location>
</feature>
<dbReference type="InterPro" id="IPR036291">
    <property type="entry name" value="NAD(P)-bd_dom_sf"/>
</dbReference>
<protein>
    <submittedName>
        <fullName evidence="4">Zinc-dependent alcohol dehydrogenase</fullName>
    </submittedName>
</protein>